<dbReference type="OrthoDB" id="642193at2759"/>
<organism evidence="11 12">
    <name type="scientific">Acanthaster planci</name>
    <name type="common">Crown-of-thorns starfish</name>
    <dbReference type="NCBI Taxonomy" id="133434"/>
    <lineage>
        <taxon>Eukaryota</taxon>
        <taxon>Metazoa</taxon>
        <taxon>Echinodermata</taxon>
        <taxon>Eleutherozoa</taxon>
        <taxon>Asterozoa</taxon>
        <taxon>Asteroidea</taxon>
        <taxon>Valvatacea</taxon>
        <taxon>Valvatida</taxon>
        <taxon>Acanthasteridae</taxon>
        <taxon>Acanthaster</taxon>
    </lineage>
</organism>
<dbReference type="CDD" id="cd01226">
    <property type="entry name" value="PH_RalBD_exo84"/>
    <property type="match status" value="1"/>
</dbReference>
<dbReference type="FunFam" id="1.20.58.1210:FF:000001">
    <property type="entry name" value="exocyst complex component 8"/>
    <property type="match status" value="1"/>
</dbReference>
<accession>A0A8B7YCX9</accession>
<dbReference type="SUPFAM" id="SSF50729">
    <property type="entry name" value="PH domain-like"/>
    <property type="match status" value="1"/>
</dbReference>
<evidence type="ECO:0000259" key="10">
    <source>
        <dbReference type="PROSITE" id="PS50003"/>
    </source>
</evidence>
<evidence type="ECO:0000313" key="12">
    <source>
        <dbReference type="RefSeq" id="XP_022090240.1"/>
    </source>
</evidence>
<comment type="subcellular location">
    <subcellularLocation>
        <location evidence="3">Cell projection</location>
        <location evidence="3">Growth cone</location>
    </subcellularLocation>
    <subcellularLocation>
        <location evidence="2">Cytoplasm</location>
        <location evidence="2">Perinuclear region</location>
    </subcellularLocation>
</comment>
<dbReference type="Pfam" id="PF16528">
    <property type="entry name" value="Exo84_C"/>
    <property type="match status" value="1"/>
</dbReference>
<dbReference type="PANTHER" id="PTHR21426:SF12">
    <property type="entry name" value="EXOCYST COMPLEX COMPONENT 8"/>
    <property type="match status" value="1"/>
</dbReference>
<evidence type="ECO:0000313" key="11">
    <source>
        <dbReference type="Proteomes" id="UP000694845"/>
    </source>
</evidence>
<dbReference type="PROSITE" id="PS50003">
    <property type="entry name" value="PH_DOMAIN"/>
    <property type="match status" value="1"/>
</dbReference>
<dbReference type="Pfam" id="PF08700">
    <property type="entry name" value="VPS51_Exo84_N"/>
    <property type="match status" value="1"/>
</dbReference>
<evidence type="ECO:0000256" key="7">
    <source>
        <dbReference type="ARBA" id="ARBA00022483"/>
    </source>
</evidence>
<protein>
    <recommendedName>
        <fullName evidence="5">Exocyst complex component 8</fullName>
    </recommendedName>
</protein>
<dbReference type="GO" id="GO:0048471">
    <property type="term" value="C:perinuclear region of cytoplasm"/>
    <property type="evidence" value="ECO:0007669"/>
    <property type="project" value="UniProtKB-SubCell"/>
</dbReference>
<keyword evidence="7" id="KW-0268">Exocytosis</keyword>
<dbReference type="SUPFAM" id="SSF74788">
    <property type="entry name" value="Cullin repeat-like"/>
    <property type="match status" value="1"/>
</dbReference>
<name>A0A8B7YCX9_ACAPL</name>
<dbReference type="InterPro" id="IPR042560">
    <property type="entry name" value="Exo84_C_2"/>
</dbReference>
<dbReference type="InterPro" id="IPR042561">
    <property type="entry name" value="Exo84_C_1"/>
</dbReference>
<dbReference type="InterPro" id="IPR032403">
    <property type="entry name" value="Exo84_C"/>
</dbReference>
<dbReference type="Proteomes" id="UP000694845">
    <property type="component" value="Unplaced"/>
</dbReference>
<dbReference type="InterPro" id="IPR033961">
    <property type="entry name" value="Exo84"/>
</dbReference>
<dbReference type="GO" id="GO:0000145">
    <property type="term" value="C:exocyst"/>
    <property type="evidence" value="ECO:0007669"/>
    <property type="project" value="InterPro"/>
</dbReference>
<feature type="coiled-coil region" evidence="9">
    <location>
        <begin position="658"/>
        <end position="689"/>
    </location>
</feature>
<evidence type="ECO:0000256" key="9">
    <source>
        <dbReference type="SAM" id="Coils"/>
    </source>
</evidence>
<dbReference type="KEGG" id="aplc:110979058"/>
<dbReference type="GO" id="GO:0015031">
    <property type="term" value="P:protein transport"/>
    <property type="evidence" value="ECO:0007669"/>
    <property type="project" value="UniProtKB-KW"/>
</dbReference>
<reference evidence="12" key="1">
    <citation type="submission" date="2025-08" db="UniProtKB">
        <authorList>
            <consortium name="RefSeq"/>
        </authorList>
    </citation>
    <scope>IDENTIFICATION</scope>
</reference>
<dbReference type="CTD" id="149371"/>
<dbReference type="Pfam" id="PF25345">
    <property type="entry name" value="PH_EXO84"/>
    <property type="match status" value="1"/>
</dbReference>
<sequence>MADHMKKQLSSDDFDAQKHVFDICSGGDVYNDLLEHRQKVQMLSEDTAINLKKNVYRNYTQFIDTSKEISYLEGEMYQLSHVLTEQKAIMSQMLEMSIGNKEASARNKDMPQSKDDQKRTIASLLDRVEGCSRITEVPGRYIVHDGDLVELDTDTFSEVQRVHAYLLNDSLVITTFVPNRRGPVRYKYQVLYELDSLAVVNVRDVGPVKNAFKILMFPDQRIYRADNSRTKRTWLDKLEEAKKTKAAADAHRRELAEQMSVESSDYNHKYDLGFLPLEAFDEEDDVTSPVVPVESTSMLKVEWLLELPEDLDMCIAQRNFEEATDLIIKTNTYLDSVPQSPALKEMRARVDHRVKQLTDVLTRELQVSPDRSLRGGPQVTRRAVTQLIRLGRATQACDLFLKNRSASIKQSLRQLRIEGATSMYITKLCGVFFHHIIETGKEFRFTFAENQGCFSAFVVWSKAELKTFANHFSRQALAKKTSLSTVAECVSIARSYCQQLSVIGLELLFALNSLLLRGIREALQYNKDQLIEASRHRNVDERWFPLNLKNRTAANTLIQDMHLLGFEDFNTLVYDECFVRISSSNVAFTKVLLTFLHDALKLYLPELYPDLVWTIKDVMDSHVHLMETAVTSDRFEDERHFIMKNVDYIFNRLLPLLEKKLKNVADRSLKELKELHKRHEEIMKKVLNLGALI</sequence>
<dbReference type="GeneID" id="110979058"/>
<dbReference type="GO" id="GO:0006893">
    <property type="term" value="P:Golgi to plasma membrane transport"/>
    <property type="evidence" value="ECO:0007669"/>
    <property type="project" value="TreeGrafter"/>
</dbReference>
<dbReference type="SMART" id="SM00233">
    <property type="entry name" value="PH"/>
    <property type="match status" value="1"/>
</dbReference>
<dbReference type="GO" id="GO:0006887">
    <property type="term" value="P:exocytosis"/>
    <property type="evidence" value="ECO:0007669"/>
    <property type="project" value="UniProtKB-KW"/>
</dbReference>
<keyword evidence="8" id="KW-0653">Protein transport</keyword>
<keyword evidence="11" id="KW-1185">Reference proteome</keyword>
<evidence type="ECO:0000256" key="5">
    <source>
        <dbReference type="ARBA" id="ARBA00017509"/>
    </source>
</evidence>
<feature type="domain" description="PH" evidence="10">
    <location>
        <begin position="141"/>
        <end position="243"/>
    </location>
</feature>
<dbReference type="InterPro" id="IPR001849">
    <property type="entry name" value="PH_domain"/>
</dbReference>
<dbReference type="Gene3D" id="2.30.29.30">
    <property type="entry name" value="Pleckstrin-homology domain (PH domain)/Phosphotyrosine-binding domain (PTB)"/>
    <property type="match status" value="1"/>
</dbReference>
<comment type="function">
    <text evidence="1">Component of the exocyst complex involved in the docking of exocytic vesicles with fusion sites on the plasma membrane.</text>
</comment>
<evidence type="ECO:0000256" key="3">
    <source>
        <dbReference type="ARBA" id="ARBA00004624"/>
    </source>
</evidence>
<evidence type="ECO:0000256" key="4">
    <source>
        <dbReference type="ARBA" id="ARBA00007210"/>
    </source>
</evidence>
<evidence type="ECO:0000256" key="6">
    <source>
        <dbReference type="ARBA" id="ARBA00022448"/>
    </source>
</evidence>
<keyword evidence="9" id="KW-0175">Coiled coil</keyword>
<dbReference type="Gene3D" id="1.20.58.1220">
    <property type="entry name" value="Exo84p, C-terminal helical domain"/>
    <property type="match status" value="1"/>
</dbReference>
<evidence type="ECO:0000256" key="2">
    <source>
        <dbReference type="ARBA" id="ARBA00004556"/>
    </source>
</evidence>
<dbReference type="PANTHER" id="PTHR21426">
    <property type="entry name" value="EXOCYST COMPLEX COMPONENT 8"/>
    <property type="match status" value="1"/>
</dbReference>
<evidence type="ECO:0000256" key="1">
    <source>
        <dbReference type="ARBA" id="ARBA00002660"/>
    </source>
</evidence>
<gene>
    <name evidence="12" type="primary">LOC110979058</name>
</gene>
<dbReference type="InterPro" id="IPR016159">
    <property type="entry name" value="Cullin_repeat-like_dom_sf"/>
</dbReference>
<dbReference type="GO" id="GO:0030426">
    <property type="term" value="C:growth cone"/>
    <property type="evidence" value="ECO:0007669"/>
    <property type="project" value="UniProtKB-SubCell"/>
</dbReference>
<keyword evidence="6" id="KW-0813">Transport</keyword>
<dbReference type="RefSeq" id="XP_022090240.1">
    <property type="nucleotide sequence ID" value="XM_022234548.1"/>
</dbReference>
<dbReference type="AlphaFoldDB" id="A0A8B7YCX9"/>
<dbReference type="InterPro" id="IPR011993">
    <property type="entry name" value="PH-like_dom_sf"/>
</dbReference>
<proteinExistence type="inferred from homology"/>
<evidence type="ECO:0000256" key="8">
    <source>
        <dbReference type="ARBA" id="ARBA00022927"/>
    </source>
</evidence>
<comment type="similarity">
    <text evidence="4">Belongs to the EXO84 family.</text>
</comment>
<dbReference type="Gene3D" id="1.20.58.1210">
    <property type="entry name" value="Exo84p, N-terminal helical domain"/>
    <property type="match status" value="1"/>
</dbReference>